<dbReference type="KEGG" id="aplc:110979361"/>
<feature type="region of interest" description="Disordered" evidence="7">
    <location>
        <begin position="1165"/>
        <end position="1249"/>
    </location>
</feature>
<evidence type="ECO:0000256" key="5">
    <source>
        <dbReference type="ARBA" id="ARBA00023242"/>
    </source>
</evidence>
<comment type="subcellular location">
    <subcellularLocation>
        <location evidence="2">Chromosome</location>
        <location evidence="2">Telomere</location>
    </subcellularLocation>
    <subcellularLocation>
        <location evidence="1">Nucleus</location>
    </subcellularLocation>
</comment>
<feature type="compositionally biased region" description="Polar residues" evidence="7">
    <location>
        <begin position="1317"/>
        <end position="1331"/>
    </location>
</feature>
<feature type="region of interest" description="Disordered" evidence="7">
    <location>
        <begin position="1507"/>
        <end position="1582"/>
    </location>
</feature>
<feature type="compositionally biased region" description="Basic and acidic residues" evidence="7">
    <location>
        <begin position="1359"/>
        <end position="1389"/>
    </location>
</feature>
<dbReference type="GeneID" id="110979361"/>
<evidence type="ECO:0000313" key="9">
    <source>
        <dbReference type="Proteomes" id="UP000694845"/>
    </source>
</evidence>
<evidence type="ECO:0000256" key="4">
    <source>
        <dbReference type="ARBA" id="ARBA00022895"/>
    </source>
</evidence>
<dbReference type="InterPro" id="IPR016024">
    <property type="entry name" value="ARM-type_fold"/>
</dbReference>
<feature type="compositionally biased region" description="Acidic residues" evidence="7">
    <location>
        <begin position="1573"/>
        <end position="1582"/>
    </location>
</feature>
<feature type="domain" description="Telomere-associated protein Rif1 N-terminal" evidence="8">
    <location>
        <begin position="35"/>
        <end position="372"/>
    </location>
</feature>
<proteinExistence type="predicted"/>
<accession>A0A8B7YEG0</accession>
<evidence type="ECO:0000259" key="8">
    <source>
        <dbReference type="Pfam" id="PF12231"/>
    </source>
</evidence>
<sequence>MMVTACTDDQGAICDKAAGLSPLLEALEGKGGPLKEKVGAYMTLAERLKGDKDASLSHEVCRHTAQLTCIVCVDIMHDDAELNQAALQALGFCLHLTDISRAFTPEDASTVVKALCNALLKTKDKSTCTRALWCLSKQTFSQQIIKNELHSILCALEHALVQGEFHSMTVDYEALNVIIRLLEHLPDDMPNHAVRWGKLLLPLIVRSAHKVRERAALAINLGLPAMVRHQSDIAPQLATDLKSTLVAEMMKLFANKCEVHVLKTWGNFVTLLGKVLHKGGGLINCLLGVVEQGFKHTSADVKLASFVAWRVLIDNFALEPDVLYNAKRLKLLLQPLRATSAKQELVAQAKVDTWWHLVLRLGPKAAMNFDQVCTPLLQFALGLNTAIKGMQCPSTPITTNGSGLRQGFTTPLHRSAHTFSLASPTTPRLSLPPGTPGGAAPPVFKSIQLQGVEILARVLGMPSDAVGTVSVYTFTVDTLSHPVITSSTTFIKLSTTLIPTVRDVICNLGNQLVAEGLLFQLWYSLVIHVSEMVSTATKKDSVEVLTQFLATLQCIVGGSGLAPKILLRFLEAVSRLPKNVLGSPSYHAGNAGLMHGTPALFLIELLLSQGLLQTTGEERFFCVLETLIDCGLTVPGTVLGFCGSVLQLVDKAAADLNNESVTWRIWSSIVYPLLGHIIETNEVNQGDSLDHDFSTMYSSLMLPVQHLFQSSSLPQMTVKTLLKTWAELYQAFARCAAVVTTADSNLGCEELCTKVLACLDSQSLKSSFVDSLTQILQVISGSLDFSSFASNTTLNNLPTPGGSGRGRARPLGNLTAFVRLVVRVIKEMRNLVNAERPKFAGFVLQASNSYISSPSVSTMANILSILFTNISQPGIIEALLDKLAGPISCFFDNSGAFKCSSYPVPSWQKLEKLWTDLLTSVQTRYGGPYNSAFLATVSPLLESGLTHPKRTIKSHTLVFWNATFATVQSLEYPESLKLCLVKLKEKTPLVLPGWTDTEQPVVNETPVSQMLESEASLSLIPPPPAPTVPNFGAPSPQKMHGSFLKRTAQAERLFASSSPERYKNPSPKTTKRTVSPGKGVFRGLSSPVGRKGKRDASPGVSGAAARRRLHVDEESMGEFVFIAPSPKKTQVLTDHQKEMMRTRRVLPALYNDLEQSQDTQTFSELMSQTEKTQDSPKAEQEEDVATSASADSPSMFGFPKGQTTVQKETQGICQEDPATKEDSPTPPSTEMPKLISTKAGGLESSVASIESELREEGKLQGYDAVLESEKEQSGKMLTFEGILSKLKKSEEQSVAPALETPPVDNDDITQAKYPPATTDTEGSSASTTEKPASSDEEEIEFGFPPSERQSGNDIPTASEKVESDGEKHALAEDMERLPQEQELDGKVSGEEAGQDVGSNGTEGKVLAKDSTDDEGDDKKDGQLGEDDFAIPETQQSQSVEMASDIADDSLAISPVRSVGDSRPTDLKLNLTPVIKLQKLKEADLLHLSPDTSKCSFAKLDINSSPKIFTSSEEEATPRRLISRHKRLSSDETSTGDRKENTLKRVASDPAVAGSKSAKVVQKKVMKGTRTEACEEQLTEFTS</sequence>
<dbReference type="Pfam" id="PF12231">
    <property type="entry name" value="Rif1_N"/>
    <property type="match status" value="1"/>
</dbReference>
<name>A0A8B7YEG0_ACAPL</name>
<dbReference type="GO" id="GO:0140445">
    <property type="term" value="C:chromosome, telomeric repeat region"/>
    <property type="evidence" value="ECO:0007669"/>
    <property type="project" value="TreeGrafter"/>
</dbReference>
<evidence type="ECO:0000256" key="2">
    <source>
        <dbReference type="ARBA" id="ARBA00004574"/>
    </source>
</evidence>
<dbReference type="InterPro" id="IPR011989">
    <property type="entry name" value="ARM-like"/>
</dbReference>
<dbReference type="SUPFAM" id="SSF48371">
    <property type="entry name" value="ARM repeat"/>
    <property type="match status" value="1"/>
</dbReference>
<organism evidence="9 10">
    <name type="scientific">Acanthaster planci</name>
    <name type="common">Crown-of-thorns starfish</name>
    <dbReference type="NCBI Taxonomy" id="133434"/>
    <lineage>
        <taxon>Eukaryota</taxon>
        <taxon>Metazoa</taxon>
        <taxon>Echinodermata</taxon>
        <taxon>Eleutherozoa</taxon>
        <taxon>Asterozoa</taxon>
        <taxon>Asteroidea</taxon>
        <taxon>Valvatacea</taxon>
        <taxon>Valvatida</taxon>
        <taxon>Acanthasteridae</taxon>
        <taxon>Acanthaster</taxon>
    </lineage>
</organism>
<evidence type="ECO:0000256" key="3">
    <source>
        <dbReference type="ARBA" id="ARBA00022454"/>
    </source>
</evidence>
<keyword evidence="6" id="KW-0131">Cell cycle</keyword>
<feature type="compositionally biased region" description="Polar residues" evidence="7">
    <location>
        <begin position="1201"/>
        <end position="1212"/>
    </location>
</feature>
<feature type="region of interest" description="Disordered" evidence="7">
    <location>
        <begin position="1055"/>
        <end position="1105"/>
    </location>
</feature>
<dbReference type="Proteomes" id="UP000694845">
    <property type="component" value="Unplaced"/>
</dbReference>
<keyword evidence="3" id="KW-0158">Chromosome</keyword>
<dbReference type="InterPro" id="IPR022031">
    <property type="entry name" value="Rif1_N"/>
</dbReference>
<dbReference type="Gene3D" id="1.25.10.10">
    <property type="entry name" value="Leucine-rich Repeat Variant"/>
    <property type="match status" value="1"/>
</dbReference>
<dbReference type="GO" id="GO:0000723">
    <property type="term" value="P:telomere maintenance"/>
    <property type="evidence" value="ECO:0007669"/>
    <property type="project" value="TreeGrafter"/>
</dbReference>
<keyword evidence="9" id="KW-1185">Reference proteome</keyword>
<reference evidence="10" key="1">
    <citation type="submission" date="2025-08" db="UniProtKB">
        <authorList>
            <consortium name="RefSeq"/>
        </authorList>
    </citation>
    <scope>IDENTIFICATION</scope>
</reference>
<evidence type="ECO:0000256" key="7">
    <source>
        <dbReference type="SAM" id="MobiDB-lite"/>
    </source>
</evidence>
<evidence type="ECO:0000256" key="6">
    <source>
        <dbReference type="ARBA" id="ARBA00023306"/>
    </source>
</evidence>
<keyword evidence="5" id="KW-0539">Nucleus</keyword>
<protein>
    <submittedName>
        <fullName evidence="10">Telomere-associated protein RIF1-like isoform X1</fullName>
    </submittedName>
</protein>
<feature type="compositionally biased region" description="Basic and acidic residues" evidence="7">
    <location>
        <begin position="1534"/>
        <end position="1546"/>
    </location>
</feature>
<feature type="region of interest" description="Disordered" evidence="7">
    <location>
        <begin position="1289"/>
        <end position="1443"/>
    </location>
</feature>
<feature type="compositionally biased region" description="Basic and acidic residues" evidence="7">
    <location>
        <begin position="1405"/>
        <end position="1422"/>
    </location>
</feature>
<dbReference type="GO" id="GO:0005634">
    <property type="term" value="C:nucleus"/>
    <property type="evidence" value="ECO:0007669"/>
    <property type="project" value="UniProtKB-SubCell"/>
</dbReference>
<dbReference type="OrthoDB" id="5399929at2759"/>
<dbReference type="PANTHER" id="PTHR22928">
    <property type="entry name" value="TELOMERE-ASSOCIATED PROTEIN RIF1"/>
    <property type="match status" value="1"/>
</dbReference>
<dbReference type="PANTHER" id="PTHR22928:SF3">
    <property type="entry name" value="TELOMERE-ASSOCIATED PROTEIN RIF1"/>
    <property type="match status" value="1"/>
</dbReference>
<evidence type="ECO:0000256" key="1">
    <source>
        <dbReference type="ARBA" id="ARBA00004123"/>
    </source>
</evidence>
<evidence type="ECO:0000313" key="10">
    <source>
        <dbReference type="RefSeq" id="XP_022090785.1"/>
    </source>
</evidence>
<gene>
    <name evidence="10" type="primary">LOC110979361</name>
</gene>
<dbReference type="RefSeq" id="XP_022090785.1">
    <property type="nucleotide sequence ID" value="XM_022235093.1"/>
</dbReference>
<dbReference type="OMA" id="NICNYAI"/>
<keyword evidence="4" id="KW-0779">Telomere</keyword>